<dbReference type="GO" id="GO:0046872">
    <property type="term" value="F:metal ion binding"/>
    <property type="evidence" value="ECO:0007669"/>
    <property type="project" value="UniProtKB-KW"/>
</dbReference>
<comment type="caution">
    <text evidence="8">The sequence shown here is derived from an EMBL/GenBank/DDBJ whole genome shotgun (WGS) entry which is preliminary data.</text>
</comment>
<proteinExistence type="predicted"/>
<keyword evidence="9" id="KW-1185">Reference proteome</keyword>
<dbReference type="Pfam" id="PF07504">
    <property type="entry name" value="FTP"/>
    <property type="match status" value="1"/>
</dbReference>
<dbReference type="GO" id="GO:0008237">
    <property type="term" value="F:metallopeptidase activity"/>
    <property type="evidence" value="ECO:0007669"/>
    <property type="project" value="UniProtKB-KW"/>
</dbReference>
<evidence type="ECO:0000256" key="3">
    <source>
        <dbReference type="ARBA" id="ARBA00022801"/>
    </source>
</evidence>
<keyword evidence="3" id="KW-0378">Hydrolase</keyword>
<reference evidence="8 9" key="1">
    <citation type="submission" date="2018-05" db="EMBL/GenBank/DDBJ databases">
        <title>Genomic Encyclopedia of Type Strains, Phase IV (KMG-IV): sequencing the most valuable type-strain genomes for metagenomic binning, comparative biology and taxonomic classification.</title>
        <authorList>
            <person name="Goeker M."/>
        </authorList>
    </citation>
    <scope>NUCLEOTIDE SEQUENCE [LARGE SCALE GENOMIC DNA]</scope>
    <source>
        <strain evidence="8 9">DSM 44704</strain>
    </source>
</reference>
<gene>
    <name evidence="8" type="ORF">DFR70_109227</name>
</gene>
<organism evidence="8 9">
    <name type="scientific">Nocardia tenerifensis</name>
    <dbReference type="NCBI Taxonomy" id="228006"/>
    <lineage>
        <taxon>Bacteria</taxon>
        <taxon>Bacillati</taxon>
        <taxon>Actinomycetota</taxon>
        <taxon>Actinomycetes</taxon>
        <taxon>Mycobacteriales</taxon>
        <taxon>Nocardiaceae</taxon>
        <taxon>Nocardia</taxon>
    </lineage>
</organism>
<protein>
    <submittedName>
        <fullName evidence="8">Fungalysin/thermolysin propeptide</fullName>
    </submittedName>
</protein>
<dbReference type="AlphaFoldDB" id="A0A318K115"/>
<dbReference type="EMBL" id="QJKF01000009">
    <property type="protein sequence ID" value="PXX61036.1"/>
    <property type="molecule type" value="Genomic_DNA"/>
</dbReference>
<feature type="region of interest" description="Disordered" evidence="6">
    <location>
        <begin position="138"/>
        <end position="184"/>
    </location>
</feature>
<evidence type="ECO:0000313" key="9">
    <source>
        <dbReference type="Proteomes" id="UP000247569"/>
    </source>
</evidence>
<name>A0A318K115_9NOCA</name>
<evidence type="ECO:0000256" key="2">
    <source>
        <dbReference type="ARBA" id="ARBA00022723"/>
    </source>
</evidence>
<evidence type="ECO:0000259" key="7">
    <source>
        <dbReference type="Pfam" id="PF07504"/>
    </source>
</evidence>
<feature type="compositionally biased region" description="Low complexity" evidence="6">
    <location>
        <begin position="142"/>
        <end position="184"/>
    </location>
</feature>
<sequence length="292" mass="29758">MPSTDYPTTSVPTTTTTAPTTKPGIFDLPAIPKNVFTDPDGIFVQVILEHPLPIPPGTPTDAPAIAQARAQGLQQVLGAESVGNLVVDTVSPTGDGGATVRQRQEIDSVPVFGAEVAQSLAADGSLVSAGGALAQQARGKYPTGTTTTPTGTTLPNGTTLPTGTTLPNGTTLPTGTTPPTAVTPRAAVTPPAAVTATAVRALAAETRQSRDKFSASAPVAMWYDPKLAAKKSAKSVAVPAYKVTVEGVGAQGGPPSRWVVFVDATDVGKVLDSWSTTGHPECADRTPSKCRR</sequence>
<keyword evidence="4" id="KW-0862">Zinc</keyword>
<dbReference type="OrthoDB" id="4571824at2"/>
<dbReference type="GO" id="GO:0006508">
    <property type="term" value="P:proteolysis"/>
    <property type="evidence" value="ECO:0007669"/>
    <property type="project" value="UniProtKB-KW"/>
</dbReference>
<evidence type="ECO:0000256" key="4">
    <source>
        <dbReference type="ARBA" id="ARBA00022833"/>
    </source>
</evidence>
<evidence type="ECO:0000256" key="1">
    <source>
        <dbReference type="ARBA" id="ARBA00022670"/>
    </source>
</evidence>
<evidence type="ECO:0000313" key="8">
    <source>
        <dbReference type="EMBL" id="PXX61036.1"/>
    </source>
</evidence>
<keyword evidence="2" id="KW-0479">Metal-binding</keyword>
<accession>A0A318K115</accession>
<feature type="region of interest" description="Disordered" evidence="6">
    <location>
        <begin position="1"/>
        <end position="22"/>
    </location>
</feature>
<evidence type="ECO:0000256" key="5">
    <source>
        <dbReference type="ARBA" id="ARBA00023049"/>
    </source>
</evidence>
<dbReference type="InterPro" id="IPR011096">
    <property type="entry name" value="FTP_domain"/>
</dbReference>
<evidence type="ECO:0000256" key="6">
    <source>
        <dbReference type="SAM" id="MobiDB-lite"/>
    </source>
</evidence>
<dbReference type="RefSeq" id="WP_040740821.1">
    <property type="nucleotide sequence ID" value="NZ_QJKF01000009.1"/>
</dbReference>
<keyword evidence="1" id="KW-0645">Protease</keyword>
<keyword evidence="5" id="KW-0482">Metalloprotease</keyword>
<dbReference type="Proteomes" id="UP000247569">
    <property type="component" value="Unassembled WGS sequence"/>
</dbReference>
<feature type="domain" description="FTP" evidence="7">
    <location>
        <begin position="86"/>
        <end position="133"/>
    </location>
</feature>